<dbReference type="Proteomes" id="UP000035526">
    <property type="component" value="Unassembled WGS sequence"/>
</dbReference>
<evidence type="ECO:0000313" key="8">
    <source>
        <dbReference type="Proteomes" id="UP000035526"/>
    </source>
</evidence>
<gene>
    <name evidence="7" type="ORF">AF76_06545</name>
</gene>
<organism evidence="7 8">
    <name type="scientific">Aliarcobacter butzleri L351</name>
    <dbReference type="NCBI Taxonomy" id="1447259"/>
    <lineage>
        <taxon>Bacteria</taxon>
        <taxon>Pseudomonadati</taxon>
        <taxon>Campylobacterota</taxon>
        <taxon>Epsilonproteobacteria</taxon>
        <taxon>Campylobacterales</taxon>
        <taxon>Arcobacteraceae</taxon>
        <taxon>Aliarcobacter</taxon>
    </lineage>
</organism>
<keyword evidence="7" id="KW-0282">Flagellum</keyword>
<proteinExistence type="inferred from homology"/>
<keyword evidence="3 5" id="KW-1005">Bacterial flagellum biogenesis</keyword>
<feature type="compositionally biased region" description="Polar residues" evidence="6">
    <location>
        <begin position="7"/>
        <end position="23"/>
    </location>
</feature>
<evidence type="ECO:0000256" key="3">
    <source>
        <dbReference type="ARBA" id="ARBA00022795"/>
    </source>
</evidence>
<dbReference type="RefSeq" id="WP_046991746.1">
    <property type="nucleotide sequence ID" value="NZ_JAIS01000083.1"/>
</dbReference>
<keyword evidence="7" id="KW-0966">Cell projection</keyword>
<protein>
    <recommendedName>
        <fullName evidence="2 5">Basal-body rod modification protein FlgD</fullName>
    </recommendedName>
</protein>
<dbReference type="AlphaFoldDB" id="A0A837J4S7"/>
<dbReference type="GO" id="GO:0044781">
    <property type="term" value="P:bacterial-type flagellum organization"/>
    <property type="evidence" value="ECO:0007669"/>
    <property type="project" value="UniProtKB-UniRule"/>
</dbReference>
<dbReference type="InterPro" id="IPR005648">
    <property type="entry name" value="FlgD"/>
</dbReference>
<keyword evidence="7" id="KW-0969">Cilium</keyword>
<comment type="similarity">
    <text evidence="1 5">Belongs to the FlgD family.</text>
</comment>
<comment type="caution">
    <text evidence="7">The sequence shown here is derived from an EMBL/GenBank/DDBJ whole genome shotgun (WGS) entry which is preliminary data.</text>
</comment>
<evidence type="ECO:0000256" key="5">
    <source>
        <dbReference type="RuleBase" id="RU362076"/>
    </source>
</evidence>
<evidence type="ECO:0000256" key="1">
    <source>
        <dbReference type="ARBA" id="ARBA00010577"/>
    </source>
</evidence>
<evidence type="ECO:0000256" key="4">
    <source>
        <dbReference type="ARBA" id="ARBA00024746"/>
    </source>
</evidence>
<dbReference type="Pfam" id="PF03963">
    <property type="entry name" value="FlgD"/>
    <property type="match status" value="1"/>
</dbReference>
<feature type="region of interest" description="Disordered" evidence="6">
    <location>
        <begin position="1"/>
        <end position="23"/>
    </location>
</feature>
<evidence type="ECO:0000256" key="2">
    <source>
        <dbReference type="ARBA" id="ARBA00016013"/>
    </source>
</evidence>
<sequence>MADNIAVTGTSTDSSGSKYTTSVSNDSLTTNDFLKLMIEQLKLQDPTKPYDSAKMLETQMQMSTLNANMQMISTLESISTAFKQTSVTNASGLIGKTIENGSTRADGTSKAYTVNSIENKDGVLTVKASEWLYYYNSIQMNDGGKITTAAYDEQGNLYNEKGEKTGETLVLEGLGKPAVDANGKLKIKDKDGNELSSHNYELGGKDKIVTSSETTDIPFSSITKIS</sequence>
<evidence type="ECO:0000313" key="7">
    <source>
        <dbReference type="EMBL" id="KLE00737.1"/>
    </source>
</evidence>
<evidence type="ECO:0000256" key="6">
    <source>
        <dbReference type="SAM" id="MobiDB-lite"/>
    </source>
</evidence>
<dbReference type="EMBL" id="JAIS01000083">
    <property type="protein sequence ID" value="KLE00737.1"/>
    <property type="molecule type" value="Genomic_DNA"/>
</dbReference>
<reference evidence="7 8" key="1">
    <citation type="submission" date="2014-01" db="EMBL/GenBank/DDBJ databases">
        <title>Development of a Comparative Genomic Fingerprinting Assay for High Resolution Genotyping of Arcobacter butzleri.</title>
        <authorList>
            <person name="Webb A.L."/>
            <person name="Inglis G.D."/>
            <person name="Kruczkiewicz P."/>
            <person name="Selinger L.B."/>
            <person name="Taboada E.N."/>
        </authorList>
    </citation>
    <scope>NUCLEOTIDE SEQUENCE [LARGE SCALE GENOMIC DNA]</scope>
    <source>
        <strain evidence="7 8">L351</strain>
    </source>
</reference>
<comment type="function">
    <text evidence="4 5">Required for flagellar hook formation. May act as a scaffolding protein.</text>
</comment>
<accession>A0A837J4S7</accession>
<name>A0A837J4S7_9BACT</name>